<organism evidence="2 3">
    <name type="scientific">Ensete ventricosum</name>
    <name type="common">Abyssinian banana</name>
    <name type="synonym">Musa ensete</name>
    <dbReference type="NCBI Taxonomy" id="4639"/>
    <lineage>
        <taxon>Eukaryota</taxon>
        <taxon>Viridiplantae</taxon>
        <taxon>Streptophyta</taxon>
        <taxon>Embryophyta</taxon>
        <taxon>Tracheophyta</taxon>
        <taxon>Spermatophyta</taxon>
        <taxon>Magnoliopsida</taxon>
        <taxon>Liliopsida</taxon>
        <taxon>Zingiberales</taxon>
        <taxon>Musaceae</taxon>
        <taxon>Ensete</taxon>
    </lineage>
</organism>
<evidence type="ECO:0000313" key="2">
    <source>
        <dbReference type="EMBL" id="RRT81786.1"/>
    </source>
</evidence>
<feature type="region of interest" description="Disordered" evidence="1">
    <location>
        <begin position="1"/>
        <end position="34"/>
    </location>
</feature>
<comment type="caution">
    <text evidence="2">The sequence shown here is derived from an EMBL/GenBank/DDBJ whole genome shotgun (WGS) entry which is preliminary data.</text>
</comment>
<evidence type="ECO:0000256" key="1">
    <source>
        <dbReference type="SAM" id="MobiDB-lite"/>
    </source>
</evidence>
<proteinExistence type="predicted"/>
<protein>
    <submittedName>
        <fullName evidence="2">Uncharacterized protein</fullName>
    </submittedName>
</protein>
<feature type="compositionally biased region" description="Low complexity" evidence="1">
    <location>
        <begin position="1"/>
        <end position="12"/>
    </location>
</feature>
<reference evidence="2 3" key="1">
    <citation type="journal article" date="2014" name="Agronomy (Basel)">
        <title>A Draft Genome Sequence for Ensete ventricosum, the Drought-Tolerant Tree Against Hunger.</title>
        <authorList>
            <person name="Harrison J."/>
            <person name="Moore K.A."/>
            <person name="Paszkiewicz K."/>
            <person name="Jones T."/>
            <person name="Grant M."/>
            <person name="Ambacheew D."/>
            <person name="Muzemil S."/>
            <person name="Studholme D.J."/>
        </authorList>
    </citation>
    <scope>NUCLEOTIDE SEQUENCE [LARGE SCALE GENOMIC DNA]</scope>
</reference>
<dbReference type="EMBL" id="AMZH03000824">
    <property type="protein sequence ID" value="RRT81786.1"/>
    <property type="molecule type" value="Genomic_DNA"/>
</dbReference>
<dbReference type="AlphaFoldDB" id="A0A427B0E9"/>
<accession>A0A427B0E9</accession>
<feature type="region of interest" description="Disordered" evidence="1">
    <location>
        <begin position="59"/>
        <end position="108"/>
    </location>
</feature>
<dbReference type="Proteomes" id="UP000287651">
    <property type="component" value="Unassembled WGS sequence"/>
</dbReference>
<sequence>MSSSSVQHLFSSLDQQKEAETHLPELGARDGISIPMEDIGTSQVWNMRYRWMIRGVKVRQPAEAGEPSGRTAEKKAHRRRNGLEKTGGADKMRGNSIIHGDASPSVHG</sequence>
<feature type="compositionally biased region" description="Basic and acidic residues" evidence="1">
    <location>
        <begin position="81"/>
        <end position="93"/>
    </location>
</feature>
<gene>
    <name evidence="2" type="ORF">B296_00001847</name>
</gene>
<evidence type="ECO:0000313" key="3">
    <source>
        <dbReference type="Proteomes" id="UP000287651"/>
    </source>
</evidence>
<name>A0A427B0E9_ENSVE</name>